<dbReference type="SMART" id="SM00345">
    <property type="entry name" value="HTH_GNTR"/>
    <property type="match status" value="1"/>
</dbReference>
<dbReference type="PROSITE" id="PS50949">
    <property type="entry name" value="HTH_GNTR"/>
    <property type="match status" value="1"/>
</dbReference>
<dbReference type="SUPFAM" id="SSF64288">
    <property type="entry name" value="Chorismate lyase-like"/>
    <property type="match status" value="1"/>
</dbReference>
<evidence type="ECO:0000256" key="4">
    <source>
        <dbReference type="SAM" id="MobiDB-lite"/>
    </source>
</evidence>
<evidence type="ECO:0000313" key="7">
    <source>
        <dbReference type="Proteomes" id="UP000245469"/>
    </source>
</evidence>
<dbReference type="InterPro" id="IPR028978">
    <property type="entry name" value="Chorismate_lyase_/UTRA_dom_sf"/>
</dbReference>
<dbReference type="InterPro" id="IPR036388">
    <property type="entry name" value="WH-like_DNA-bd_sf"/>
</dbReference>
<evidence type="ECO:0000256" key="2">
    <source>
        <dbReference type="ARBA" id="ARBA00023125"/>
    </source>
</evidence>
<dbReference type="SUPFAM" id="SSF46785">
    <property type="entry name" value="Winged helix' DNA-binding domain"/>
    <property type="match status" value="1"/>
</dbReference>
<dbReference type="InterPro" id="IPR036390">
    <property type="entry name" value="WH_DNA-bd_sf"/>
</dbReference>
<dbReference type="InterPro" id="IPR000524">
    <property type="entry name" value="Tscrpt_reg_HTH_GntR"/>
</dbReference>
<dbReference type="GO" id="GO:0045892">
    <property type="term" value="P:negative regulation of DNA-templated transcription"/>
    <property type="evidence" value="ECO:0007669"/>
    <property type="project" value="TreeGrafter"/>
</dbReference>
<dbReference type="SMART" id="SM00866">
    <property type="entry name" value="UTRA"/>
    <property type="match status" value="1"/>
</dbReference>
<dbReference type="RefSeq" id="WP_109775137.1">
    <property type="nucleotide sequence ID" value="NZ_QGDQ01000018.1"/>
</dbReference>
<accession>A0A316A749</accession>
<dbReference type="PANTHER" id="PTHR44846">
    <property type="entry name" value="MANNOSYL-D-GLYCERATE TRANSPORT/METABOLISM SYSTEM REPRESSOR MNGR-RELATED"/>
    <property type="match status" value="1"/>
</dbReference>
<organism evidence="6 7">
    <name type="scientific">Quadrisphaera granulorum</name>
    <dbReference type="NCBI Taxonomy" id="317664"/>
    <lineage>
        <taxon>Bacteria</taxon>
        <taxon>Bacillati</taxon>
        <taxon>Actinomycetota</taxon>
        <taxon>Actinomycetes</taxon>
        <taxon>Kineosporiales</taxon>
        <taxon>Kineosporiaceae</taxon>
        <taxon>Quadrisphaera</taxon>
    </lineage>
</organism>
<feature type="region of interest" description="Disordered" evidence="4">
    <location>
        <begin position="1"/>
        <end position="23"/>
    </location>
</feature>
<evidence type="ECO:0000256" key="3">
    <source>
        <dbReference type="ARBA" id="ARBA00023163"/>
    </source>
</evidence>
<dbReference type="InterPro" id="IPR011663">
    <property type="entry name" value="UTRA"/>
</dbReference>
<dbReference type="Pfam" id="PF07702">
    <property type="entry name" value="UTRA"/>
    <property type="match status" value="1"/>
</dbReference>
<name>A0A316A749_9ACTN</name>
<dbReference type="Gene3D" id="3.40.1410.10">
    <property type="entry name" value="Chorismate lyase-like"/>
    <property type="match status" value="1"/>
</dbReference>
<comment type="caution">
    <text evidence="6">The sequence shown here is derived from an EMBL/GenBank/DDBJ whole genome shotgun (WGS) entry which is preliminary data.</text>
</comment>
<dbReference type="GO" id="GO:0003677">
    <property type="term" value="F:DNA binding"/>
    <property type="evidence" value="ECO:0007669"/>
    <property type="project" value="UniProtKB-KW"/>
</dbReference>
<dbReference type="PANTHER" id="PTHR44846:SF1">
    <property type="entry name" value="MANNOSYL-D-GLYCERATE TRANSPORT_METABOLISM SYSTEM REPRESSOR MNGR-RELATED"/>
    <property type="match status" value="1"/>
</dbReference>
<keyword evidence="3" id="KW-0804">Transcription</keyword>
<dbReference type="InterPro" id="IPR050679">
    <property type="entry name" value="Bact_HTH_transcr_reg"/>
</dbReference>
<dbReference type="EMBL" id="QGDQ01000018">
    <property type="protein sequence ID" value="PWJ52644.1"/>
    <property type="molecule type" value="Genomic_DNA"/>
</dbReference>
<dbReference type="Proteomes" id="UP000245469">
    <property type="component" value="Unassembled WGS sequence"/>
</dbReference>
<evidence type="ECO:0000256" key="1">
    <source>
        <dbReference type="ARBA" id="ARBA00023015"/>
    </source>
</evidence>
<dbReference type="GO" id="GO:0003700">
    <property type="term" value="F:DNA-binding transcription factor activity"/>
    <property type="evidence" value="ECO:0007669"/>
    <property type="project" value="InterPro"/>
</dbReference>
<dbReference type="Gene3D" id="1.10.10.10">
    <property type="entry name" value="Winged helix-like DNA-binding domain superfamily/Winged helix DNA-binding domain"/>
    <property type="match status" value="1"/>
</dbReference>
<gene>
    <name evidence="6" type="ORF">BXY45_11815</name>
</gene>
<dbReference type="AlphaFoldDB" id="A0A316A749"/>
<keyword evidence="7" id="KW-1185">Reference proteome</keyword>
<dbReference type="CDD" id="cd07377">
    <property type="entry name" value="WHTH_GntR"/>
    <property type="match status" value="1"/>
</dbReference>
<evidence type="ECO:0000313" key="6">
    <source>
        <dbReference type="EMBL" id="PWJ52644.1"/>
    </source>
</evidence>
<evidence type="ECO:0000259" key="5">
    <source>
        <dbReference type="PROSITE" id="PS50949"/>
    </source>
</evidence>
<dbReference type="Pfam" id="PF00392">
    <property type="entry name" value="GntR"/>
    <property type="match status" value="1"/>
</dbReference>
<sequence>MSTPASPSRRDQDAVLPERGSGTPVWAQVQADVRRRLDAGAFADGVPGENALAEEYGVSRQTVRQALRPLREAGALTAERGRTSRAVGITQPMGALYSLFASVRATGMTQRSRVLALDVVTDPTASAALGLPTDAELVHLRRVRLADDVPLALDEAWLPAERTRALLQADFTETALYDELARHCGIHVRGGAEHLHAVVLTPAEAALLGVAPGSAAFLVERLGCSEGTPVEHRRSLVRADRFSVSAHFAPSSGYQFQFDADPLADRPDRPDGPAADPAHHHAPTLREALP</sequence>
<keyword evidence="1" id="KW-0805">Transcription regulation</keyword>
<feature type="region of interest" description="Disordered" evidence="4">
    <location>
        <begin position="259"/>
        <end position="290"/>
    </location>
</feature>
<protein>
    <submittedName>
        <fullName evidence="6">GntR family transcriptional regulator</fullName>
    </submittedName>
</protein>
<feature type="domain" description="HTH gntR-type" evidence="5">
    <location>
        <begin position="23"/>
        <end position="92"/>
    </location>
</feature>
<dbReference type="PRINTS" id="PR00035">
    <property type="entry name" value="HTHGNTR"/>
</dbReference>
<proteinExistence type="predicted"/>
<reference evidence="6 7" key="1">
    <citation type="submission" date="2018-03" db="EMBL/GenBank/DDBJ databases">
        <title>Genomic Encyclopedia of Archaeal and Bacterial Type Strains, Phase II (KMG-II): from individual species to whole genera.</title>
        <authorList>
            <person name="Goeker M."/>
        </authorList>
    </citation>
    <scope>NUCLEOTIDE SEQUENCE [LARGE SCALE GENOMIC DNA]</scope>
    <source>
        <strain evidence="6 7">DSM 44889</strain>
    </source>
</reference>
<dbReference type="OrthoDB" id="3210131at2"/>
<keyword evidence="2" id="KW-0238">DNA-binding</keyword>